<dbReference type="EMBL" id="DVLP01000253">
    <property type="protein sequence ID" value="HIT75613.1"/>
    <property type="molecule type" value="Genomic_DNA"/>
</dbReference>
<dbReference type="GO" id="GO:0005737">
    <property type="term" value="C:cytoplasm"/>
    <property type="evidence" value="ECO:0007669"/>
    <property type="project" value="UniProtKB-ARBA"/>
</dbReference>
<dbReference type="AlphaFoldDB" id="A0A9D1GZ36"/>
<evidence type="ECO:0000259" key="4">
    <source>
        <dbReference type="SMART" id="SM00967"/>
    </source>
</evidence>
<dbReference type="Gene3D" id="3.30.1330.30">
    <property type="match status" value="1"/>
</dbReference>
<dbReference type="SUPFAM" id="SSF75217">
    <property type="entry name" value="alpha/beta knot"/>
    <property type="match status" value="1"/>
</dbReference>
<evidence type="ECO:0000256" key="2">
    <source>
        <dbReference type="ARBA" id="ARBA00022603"/>
    </source>
</evidence>
<dbReference type="InterPro" id="IPR029028">
    <property type="entry name" value="Alpha/beta_knot_MTases"/>
</dbReference>
<dbReference type="CDD" id="cd18095">
    <property type="entry name" value="SpoU-like_rRNA-MTase"/>
    <property type="match status" value="1"/>
</dbReference>
<dbReference type="Gene3D" id="3.40.1280.10">
    <property type="match status" value="1"/>
</dbReference>
<dbReference type="InterPro" id="IPR053888">
    <property type="entry name" value="MRM3-like_sub_bind"/>
</dbReference>
<dbReference type="SMART" id="SM00967">
    <property type="entry name" value="SpoU_sub_bind"/>
    <property type="match status" value="1"/>
</dbReference>
<name>A0A9D1GZ36_9ACTN</name>
<reference evidence="5" key="1">
    <citation type="submission" date="2020-10" db="EMBL/GenBank/DDBJ databases">
        <authorList>
            <person name="Gilroy R."/>
        </authorList>
    </citation>
    <scope>NUCLEOTIDE SEQUENCE</scope>
    <source>
        <strain evidence="5">ChiGjej1B1-24693</strain>
    </source>
</reference>
<evidence type="ECO:0000256" key="1">
    <source>
        <dbReference type="ARBA" id="ARBA00007228"/>
    </source>
</evidence>
<sequence length="270" mass="28923">MTDPISSAGNPLVKRLRRLAQRRHRQAEQVCVVEGIQPIRQAHEAGWGIDTLVVADALVRADSAHAFVDLAERDGVRVVRLTAELFTRLSERDGPTGLLAIVRTGDRSASPPDRPAGAATWVAVDRLGNPGNLGTILRTADATGAAGVLLVGPTADPWDRATIRASMGAVFSVPVTRLDDLAALRSWAREQDAQLVTTAARAEHTLWDVDFAERVVLVLGSEQEGLDDDSLAEADLAVSIPMTGTAESLNLAQAATVLMYEVWRQRVAAD</sequence>
<comment type="similarity">
    <text evidence="1">Belongs to the class IV-like SAM-binding methyltransferase superfamily. RNA methyltransferase TrmH family.</text>
</comment>
<dbReference type="InterPro" id="IPR029064">
    <property type="entry name" value="Ribosomal_eL30-like_sf"/>
</dbReference>
<dbReference type="GO" id="GO:0003723">
    <property type="term" value="F:RNA binding"/>
    <property type="evidence" value="ECO:0007669"/>
    <property type="project" value="InterPro"/>
</dbReference>
<reference evidence="5" key="2">
    <citation type="journal article" date="2021" name="PeerJ">
        <title>Extensive microbial diversity within the chicken gut microbiome revealed by metagenomics and culture.</title>
        <authorList>
            <person name="Gilroy R."/>
            <person name="Ravi A."/>
            <person name="Getino M."/>
            <person name="Pursley I."/>
            <person name="Horton D.L."/>
            <person name="Alikhan N.F."/>
            <person name="Baker D."/>
            <person name="Gharbi K."/>
            <person name="Hall N."/>
            <person name="Watson M."/>
            <person name="Adriaenssens E.M."/>
            <person name="Foster-Nyarko E."/>
            <person name="Jarju S."/>
            <person name="Secka A."/>
            <person name="Antonio M."/>
            <person name="Oren A."/>
            <person name="Chaudhuri R.R."/>
            <person name="La Ragione R."/>
            <person name="Hildebrand F."/>
            <person name="Pallen M.J."/>
        </authorList>
    </citation>
    <scope>NUCLEOTIDE SEQUENCE</scope>
    <source>
        <strain evidence="5">ChiGjej1B1-24693</strain>
    </source>
</reference>
<dbReference type="SUPFAM" id="SSF55315">
    <property type="entry name" value="L30e-like"/>
    <property type="match status" value="1"/>
</dbReference>
<dbReference type="Pfam" id="PF00588">
    <property type="entry name" value="SpoU_methylase"/>
    <property type="match status" value="1"/>
</dbReference>
<evidence type="ECO:0000313" key="5">
    <source>
        <dbReference type="EMBL" id="HIT75613.1"/>
    </source>
</evidence>
<dbReference type="GO" id="GO:0006396">
    <property type="term" value="P:RNA processing"/>
    <property type="evidence" value="ECO:0007669"/>
    <property type="project" value="InterPro"/>
</dbReference>
<keyword evidence="2 5" id="KW-0489">Methyltransferase</keyword>
<dbReference type="InterPro" id="IPR013123">
    <property type="entry name" value="SpoU_subst-bd"/>
</dbReference>
<dbReference type="PANTHER" id="PTHR43191:SF2">
    <property type="entry name" value="RRNA METHYLTRANSFERASE 3, MITOCHONDRIAL"/>
    <property type="match status" value="1"/>
</dbReference>
<comment type="caution">
    <text evidence="5">The sequence shown here is derived from an EMBL/GenBank/DDBJ whole genome shotgun (WGS) entry which is preliminary data.</text>
</comment>
<dbReference type="Pfam" id="PF22435">
    <property type="entry name" value="MRM3-like_sub_bind"/>
    <property type="match status" value="1"/>
</dbReference>
<dbReference type="GO" id="GO:0032259">
    <property type="term" value="P:methylation"/>
    <property type="evidence" value="ECO:0007669"/>
    <property type="project" value="UniProtKB-KW"/>
</dbReference>
<dbReference type="Proteomes" id="UP000886842">
    <property type="component" value="Unassembled WGS sequence"/>
</dbReference>
<dbReference type="GO" id="GO:0008173">
    <property type="term" value="F:RNA methyltransferase activity"/>
    <property type="evidence" value="ECO:0007669"/>
    <property type="project" value="InterPro"/>
</dbReference>
<keyword evidence="3" id="KW-0808">Transferase</keyword>
<evidence type="ECO:0000313" key="6">
    <source>
        <dbReference type="Proteomes" id="UP000886842"/>
    </source>
</evidence>
<dbReference type="InterPro" id="IPR001537">
    <property type="entry name" value="SpoU_MeTrfase"/>
</dbReference>
<gene>
    <name evidence="5" type="ORF">IAA98_08515</name>
</gene>
<accession>A0A9D1GZ36</accession>
<dbReference type="InterPro" id="IPR051259">
    <property type="entry name" value="rRNA_Methyltransferase"/>
</dbReference>
<dbReference type="PANTHER" id="PTHR43191">
    <property type="entry name" value="RRNA METHYLTRANSFERASE 3"/>
    <property type="match status" value="1"/>
</dbReference>
<feature type="domain" description="RNA 2-O ribose methyltransferase substrate binding" evidence="4">
    <location>
        <begin position="32"/>
        <end position="108"/>
    </location>
</feature>
<proteinExistence type="inferred from homology"/>
<organism evidence="5 6">
    <name type="scientific">Candidatus Avipropionibacterium avicola</name>
    <dbReference type="NCBI Taxonomy" id="2840701"/>
    <lineage>
        <taxon>Bacteria</taxon>
        <taxon>Bacillati</taxon>
        <taxon>Actinomycetota</taxon>
        <taxon>Actinomycetes</taxon>
        <taxon>Propionibacteriales</taxon>
        <taxon>Propionibacteriaceae</taxon>
        <taxon>Propionibacteriaceae incertae sedis</taxon>
        <taxon>Candidatus Avipropionibacterium</taxon>
    </lineage>
</organism>
<evidence type="ECO:0000256" key="3">
    <source>
        <dbReference type="ARBA" id="ARBA00022679"/>
    </source>
</evidence>
<protein>
    <submittedName>
        <fullName evidence="5">RNA methyltransferase</fullName>
    </submittedName>
</protein>
<dbReference type="InterPro" id="IPR029026">
    <property type="entry name" value="tRNA_m1G_MTases_N"/>
</dbReference>